<dbReference type="OrthoDB" id="5342184at2759"/>
<reference evidence="1 2" key="1">
    <citation type="submission" date="2017-06" db="EMBL/GenBank/DDBJ databases">
        <title>Comparative genomic analysis of Ambrosia Fusariam Clade fungi.</title>
        <authorList>
            <person name="Stajich J.E."/>
            <person name="Carrillo J."/>
            <person name="Kijimoto T."/>
            <person name="Eskalen A."/>
            <person name="O'Donnell K."/>
            <person name="Kasson M."/>
        </authorList>
    </citation>
    <scope>NUCLEOTIDE SEQUENCE [LARGE SCALE GENOMIC DNA]</scope>
    <source>
        <strain evidence="1">UCR3666</strain>
    </source>
</reference>
<proteinExistence type="predicted"/>
<evidence type="ECO:0000313" key="2">
    <source>
        <dbReference type="Proteomes" id="UP000277212"/>
    </source>
</evidence>
<protein>
    <recommendedName>
        <fullName evidence="3">Spherulin-4</fullName>
    </recommendedName>
</protein>
<dbReference type="Proteomes" id="UP000277212">
    <property type="component" value="Unassembled WGS sequence"/>
</dbReference>
<gene>
    <name evidence="1" type="ORF">CDV36_000871</name>
</gene>
<accession>A0A3M2SPE7</accession>
<evidence type="ECO:0008006" key="3">
    <source>
        <dbReference type="Google" id="ProtNLM"/>
    </source>
</evidence>
<dbReference type="PANTHER" id="PTHR35040:SF9">
    <property type="entry name" value="4-LIKE CELL SURFACE PROTEIN, PUTATIVE (AFU_ORTHOLOGUE AFUA_4G14080)-RELATED"/>
    <property type="match status" value="1"/>
</dbReference>
<dbReference type="EMBL" id="NKUJ01000008">
    <property type="protein sequence ID" value="RMJ19421.1"/>
    <property type="molecule type" value="Genomic_DNA"/>
</dbReference>
<dbReference type="InterPro" id="IPR021986">
    <property type="entry name" value="Spherulin4"/>
</dbReference>
<name>A0A3M2SPE7_9HYPO</name>
<organism evidence="1 2">
    <name type="scientific">Fusarium kuroshium</name>
    <dbReference type="NCBI Taxonomy" id="2010991"/>
    <lineage>
        <taxon>Eukaryota</taxon>
        <taxon>Fungi</taxon>
        <taxon>Dikarya</taxon>
        <taxon>Ascomycota</taxon>
        <taxon>Pezizomycotina</taxon>
        <taxon>Sordariomycetes</taxon>
        <taxon>Hypocreomycetidae</taxon>
        <taxon>Hypocreales</taxon>
        <taxon>Nectriaceae</taxon>
        <taxon>Fusarium</taxon>
        <taxon>Fusarium solani species complex</taxon>
    </lineage>
</organism>
<comment type="caution">
    <text evidence="1">The sequence shown here is derived from an EMBL/GenBank/DDBJ whole genome shotgun (WGS) entry which is preliminary data.</text>
</comment>
<keyword evidence="2" id="KW-1185">Reference proteome</keyword>
<evidence type="ECO:0000313" key="1">
    <source>
        <dbReference type="EMBL" id="RMJ19421.1"/>
    </source>
</evidence>
<dbReference type="AlphaFoldDB" id="A0A3M2SPE7"/>
<dbReference type="Pfam" id="PF12138">
    <property type="entry name" value="Spherulin4"/>
    <property type="match status" value="1"/>
</dbReference>
<dbReference type="PANTHER" id="PTHR35040">
    <property type="match status" value="1"/>
</dbReference>
<sequence length="264" mass="28515">MAPAPPPSTPCIVVPLYIYPLSGAWDSIFEAARANPHVSFIVIVNPCNGPGPDPFPDSSYAANLSRLGSLGNVVPLGYVHCSYGDRPVADVERDIGTYVGWNERFRVDGIFFDEAPSSVERIPLMAGLAQFTRSRWQHDTGRPGLVVLNPGVVVDPGYYEHADHIVVFEQSEQHWNEYFTTQGMAQIPSHLSAKAVAMVHSCLGDAASLARQIGELGFGGLYLTDQLGGGYNRWPDSWSLIVDEVGRVCEPQVGSGASGETAQV</sequence>